<sequence>MQRRNWHQSPTLRLSWPTLALTAFFVAGCSQDMTDLERKIAEPVEEQEIDPIPTFDEPDTVRFPQVLPRDPFRPLGFGPERDEEQEMEPAKIDPDRPREPLEQFQRDSLRFVGTLGRGDKRHAMIQDPEQQVHLVTTGNYLGRASGRIVEISPERIVLAEKVRDRHGDIVERPAEINLQSAD</sequence>
<dbReference type="Pfam" id="PF04351">
    <property type="entry name" value="PilP"/>
    <property type="match status" value="1"/>
</dbReference>
<dbReference type="EMBL" id="RCDA01000004">
    <property type="protein sequence ID" value="RLK47033.1"/>
    <property type="molecule type" value="Genomic_DNA"/>
</dbReference>
<dbReference type="Gene3D" id="2.30.30.830">
    <property type="match status" value="1"/>
</dbReference>
<feature type="region of interest" description="Disordered" evidence="1">
    <location>
        <begin position="76"/>
        <end position="101"/>
    </location>
</feature>
<accession>A0A498BST6</accession>
<evidence type="ECO:0000313" key="3">
    <source>
        <dbReference type="Proteomes" id="UP000275461"/>
    </source>
</evidence>
<dbReference type="InterPro" id="IPR007446">
    <property type="entry name" value="PilP"/>
</dbReference>
<organism evidence="2 3">
    <name type="scientific">Alkalispirillum mobile</name>
    <dbReference type="NCBI Taxonomy" id="85925"/>
    <lineage>
        <taxon>Bacteria</taxon>
        <taxon>Pseudomonadati</taxon>
        <taxon>Pseudomonadota</taxon>
        <taxon>Gammaproteobacteria</taxon>
        <taxon>Chromatiales</taxon>
        <taxon>Ectothiorhodospiraceae</taxon>
        <taxon>Alkalispirillum</taxon>
    </lineage>
</organism>
<gene>
    <name evidence="2" type="ORF">DFR31_2347</name>
</gene>
<comment type="caution">
    <text evidence="2">The sequence shown here is derived from an EMBL/GenBank/DDBJ whole genome shotgun (WGS) entry which is preliminary data.</text>
</comment>
<proteinExistence type="predicted"/>
<dbReference type="PROSITE" id="PS51257">
    <property type="entry name" value="PROKAR_LIPOPROTEIN"/>
    <property type="match status" value="1"/>
</dbReference>
<name>A0A498BST6_9GAMM</name>
<feature type="compositionally biased region" description="Basic and acidic residues" evidence="1">
    <location>
        <begin position="88"/>
        <end position="101"/>
    </location>
</feature>
<dbReference type="Proteomes" id="UP000275461">
    <property type="component" value="Unassembled WGS sequence"/>
</dbReference>
<protein>
    <submittedName>
        <fullName evidence="2">Tfp pilus assembly protein PilP</fullName>
    </submittedName>
</protein>
<dbReference type="AlphaFoldDB" id="A0A498BST6"/>
<reference evidence="2 3" key="1">
    <citation type="submission" date="2018-10" db="EMBL/GenBank/DDBJ databases">
        <title>Genomic Encyclopedia of Type Strains, Phase IV (KMG-IV): sequencing the most valuable type-strain genomes for metagenomic binning, comparative biology and taxonomic classification.</title>
        <authorList>
            <person name="Goeker M."/>
        </authorList>
    </citation>
    <scope>NUCLEOTIDE SEQUENCE [LARGE SCALE GENOMIC DNA]</scope>
    <source>
        <strain evidence="2 3">DSM 12769</strain>
    </source>
</reference>
<dbReference type="OrthoDB" id="5296580at2"/>
<evidence type="ECO:0000313" key="2">
    <source>
        <dbReference type="EMBL" id="RLK47033.1"/>
    </source>
</evidence>
<evidence type="ECO:0000256" key="1">
    <source>
        <dbReference type="SAM" id="MobiDB-lite"/>
    </source>
</evidence>
<keyword evidence="3" id="KW-1185">Reference proteome</keyword>
<dbReference type="RefSeq" id="WP_121442867.1">
    <property type="nucleotide sequence ID" value="NZ_RCDA01000004.1"/>
</dbReference>